<dbReference type="STRING" id="436010.A0A166JNI8"/>
<proteinExistence type="predicted"/>
<accession>A0A166JNI8</accession>
<feature type="signal peptide" evidence="1">
    <location>
        <begin position="1"/>
        <end position="23"/>
    </location>
</feature>
<gene>
    <name evidence="2" type="ORF">FIBSPDRAFT_860963</name>
</gene>
<feature type="chain" id="PRO_5007875958" evidence="1">
    <location>
        <begin position="24"/>
        <end position="341"/>
    </location>
</feature>
<sequence>MVAQLASFVLASVLYATAASASASSDNGACAQMQKICQNGIDDNATNPWSVEACLFGASCFAGSRPVDAFLTAVYEAKNPGYTCFDGYPESKTEPRVSTAVFNAISTDKKTVTQQNFIDGFYKTLDSTQGPYPTDDSTVIGYYNRLTSWTSYCNGNIPMGSFIDYFQYSSTVNSVYCSKKRDAAVAVVSKEPSCQAMFAKCVGDVNDHVFSESSCTLCATCFDGPKPVAAFLAALSKQMGHTSAVLTALTQKRLTQDLFEDWTHADDENNDSPTLSEQNFIDAWYSELESAGGPYPNSTDVVVEYYDRIAAWAGFCDEGIPYNNTADYFQFSPTVNGTDSS</sequence>
<dbReference type="Proteomes" id="UP000076532">
    <property type="component" value="Unassembled WGS sequence"/>
</dbReference>
<name>A0A166JNI8_9AGAM</name>
<keyword evidence="1" id="KW-0732">Signal</keyword>
<evidence type="ECO:0000256" key="1">
    <source>
        <dbReference type="SAM" id="SignalP"/>
    </source>
</evidence>
<dbReference type="AlphaFoldDB" id="A0A166JNI8"/>
<dbReference type="EMBL" id="KV417550">
    <property type="protein sequence ID" value="KZP21050.1"/>
    <property type="molecule type" value="Genomic_DNA"/>
</dbReference>
<evidence type="ECO:0000313" key="3">
    <source>
        <dbReference type="Proteomes" id="UP000076532"/>
    </source>
</evidence>
<organism evidence="2 3">
    <name type="scientific">Athelia psychrophila</name>
    <dbReference type="NCBI Taxonomy" id="1759441"/>
    <lineage>
        <taxon>Eukaryota</taxon>
        <taxon>Fungi</taxon>
        <taxon>Dikarya</taxon>
        <taxon>Basidiomycota</taxon>
        <taxon>Agaricomycotina</taxon>
        <taxon>Agaricomycetes</taxon>
        <taxon>Agaricomycetidae</taxon>
        <taxon>Atheliales</taxon>
        <taxon>Atheliaceae</taxon>
        <taxon>Athelia</taxon>
    </lineage>
</organism>
<dbReference type="OrthoDB" id="2734890at2759"/>
<protein>
    <submittedName>
        <fullName evidence="2">Uncharacterized protein</fullName>
    </submittedName>
</protein>
<evidence type="ECO:0000313" key="2">
    <source>
        <dbReference type="EMBL" id="KZP21050.1"/>
    </source>
</evidence>
<reference evidence="2 3" key="1">
    <citation type="journal article" date="2016" name="Mol. Biol. Evol.">
        <title>Comparative Genomics of Early-Diverging Mushroom-Forming Fungi Provides Insights into the Origins of Lignocellulose Decay Capabilities.</title>
        <authorList>
            <person name="Nagy L.G."/>
            <person name="Riley R."/>
            <person name="Tritt A."/>
            <person name="Adam C."/>
            <person name="Daum C."/>
            <person name="Floudas D."/>
            <person name="Sun H."/>
            <person name="Yadav J.S."/>
            <person name="Pangilinan J."/>
            <person name="Larsson K.H."/>
            <person name="Matsuura K."/>
            <person name="Barry K."/>
            <person name="Labutti K."/>
            <person name="Kuo R."/>
            <person name="Ohm R.A."/>
            <person name="Bhattacharya S.S."/>
            <person name="Shirouzu T."/>
            <person name="Yoshinaga Y."/>
            <person name="Martin F.M."/>
            <person name="Grigoriev I.V."/>
            <person name="Hibbett D.S."/>
        </authorList>
    </citation>
    <scope>NUCLEOTIDE SEQUENCE [LARGE SCALE GENOMIC DNA]</scope>
    <source>
        <strain evidence="2 3">CBS 109695</strain>
    </source>
</reference>
<keyword evidence="3" id="KW-1185">Reference proteome</keyword>